<reference evidence="1" key="1">
    <citation type="submission" date="2022-04" db="EMBL/GenBank/DDBJ databases">
        <title>Chromosome-scale genome assembly of Holotrichia oblita Faldermann.</title>
        <authorList>
            <person name="Rongchong L."/>
        </authorList>
    </citation>
    <scope>NUCLEOTIDE SEQUENCE</scope>
    <source>
        <strain evidence="1">81SQS9</strain>
    </source>
</reference>
<comment type="caution">
    <text evidence="1">The sequence shown here is derived from an EMBL/GenBank/DDBJ whole genome shotgun (WGS) entry which is preliminary data.</text>
</comment>
<accession>A0ACB9TJD5</accession>
<proteinExistence type="predicted"/>
<evidence type="ECO:0000313" key="2">
    <source>
        <dbReference type="Proteomes" id="UP001056778"/>
    </source>
</evidence>
<organism evidence="1 2">
    <name type="scientific">Holotrichia oblita</name>
    <name type="common">Chafer beetle</name>
    <dbReference type="NCBI Taxonomy" id="644536"/>
    <lineage>
        <taxon>Eukaryota</taxon>
        <taxon>Metazoa</taxon>
        <taxon>Ecdysozoa</taxon>
        <taxon>Arthropoda</taxon>
        <taxon>Hexapoda</taxon>
        <taxon>Insecta</taxon>
        <taxon>Pterygota</taxon>
        <taxon>Neoptera</taxon>
        <taxon>Endopterygota</taxon>
        <taxon>Coleoptera</taxon>
        <taxon>Polyphaga</taxon>
        <taxon>Scarabaeiformia</taxon>
        <taxon>Scarabaeidae</taxon>
        <taxon>Melolonthinae</taxon>
        <taxon>Holotrichia</taxon>
    </lineage>
</organism>
<gene>
    <name evidence="1" type="ORF">MML48_2g00012185</name>
</gene>
<evidence type="ECO:0000313" key="1">
    <source>
        <dbReference type="EMBL" id="KAI4466804.1"/>
    </source>
</evidence>
<protein>
    <submittedName>
        <fullName evidence="1">Snf2/rad54 family member</fullName>
    </submittedName>
</protein>
<dbReference type="EMBL" id="CM043016">
    <property type="protein sequence ID" value="KAI4466804.1"/>
    <property type="molecule type" value="Genomic_DNA"/>
</dbReference>
<name>A0ACB9TJD5_HOLOL</name>
<sequence length="1030" mass="119385">MMENEPILPSTVNSINELKDVEGINVWGQDQSILEGQALTEIEIFNNENKEPGELSEEKSQNSIQSISGILDIDKYIRQQEELKKKLDFKRASSVSEKSKNVANKIQANLKRKREKKNKVESPSIKIKKTKIKDENEQFNENRKDESGSEYFPSDLESDDSDYECDRRVNNNIRLKKNNEKVSGTQRINDDGNIAFYNERLNAYYDSLMKEDPDNEEIEICSGFKISSNIWDNLYSYQQDGVQWLYGLHVKSSGGLLGDEMGLGKTIQVIAFLYGLRQSRIISKFCRYTGLGPTIIVCPTTVIHQWVQHFHEWAPEFRVAVLHQSGSYTGNKSALIKEIFSDKGIIVTSYQSILKFKNVLLEFDWHYIILDEGHKIRNPEAKVSQAVKQFRTPHRLMLTGSPMQNNLQELWSLFDFICPSLLGTLQIFTEHFSLPIMQGGYLNATPIQEATALLMATSLKNLITPYLLRRSKDEVNEIIRLPQKSEQVLFCSLTDEQYDLYKGFLMSEHVNQLLGKGGRNWFSENHTRANVLVAITTLRKICNHPDLYLELTDEAKAEDATIEKSFGYYKKSGKMVVVSALLKIWKKQKHRVLLFTQTRAMISVLENFLIQEGYKYLKMDGTTTVRSRQGLIKTFNEDETYDVFLLTTRVGGLGVNLTGADRVIIYDPDWNPATDTQARERAWRIGQERQVTIYRLVSAGTIEEKMYQRQVWKQLLSNKILLDPKAQKFFKTSDLHDLFSIQDRESTANPETANIFKNSRISMQERLKEKAAKKKKRKENKRDSGFSFSEDKIEQMKKLAQEISKRIAETKPETPKIVKKSSFDVVLEEEKEARNREREYMKTLTPQELMEYNREKLLTKDDSMINKVDDIETEASFSKALEISQETSGIYHKIKDDRLDVDKAVEKYDCLTKPIKKKDIKSKNRRNKDKNRDKIDDPHLVDGEKVEFLVKKEINSKKGPDKEVLSQKQDQYVLEQLFSRKNVHVALEHDVIVDVKKPVENRCKIQYEAQTRSDLAMLALRKSRLNDWRW</sequence>
<keyword evidence="2" id="KW-1185">Reference proteome</keyword>
<dbReference type="Proteomes" id="UP001056778">
    <property type="component" value="Chromosome 2"/>
</dbReference>